<reference evidence="2 3" key="1">
    <citation type="journal article" date="2016" name="Nat. Commun.">
        <title>Thousands of microbial genomes shed light on interconnected biogeochemical processes in an aquifer system.</title>
        <authorList>
            <person name="Anantharaman K."/>
            <person name="Brown C.T."/>
            <person name="Hug L.A."/>
            <person name="Sharon I."/>
            <person name="Castelle C.J."/>
            <person name="Probst A.J."/>
            <person name="Thomas B.C."/>
            <person name="Singh A."/>
            <person name="Wilkins M.J."/>
            <person name="Karaoz U."/>
            <person name="Brodie E.L."/>
            <person name="Williams K.H."/>
            <person name="Hubbard S.S."/>
            <person name="Banfield J.F."/>
        </authorList>
    </citation>
    <scope>NUCLEOTIDE SEQUENCE [LARGE SCALE GENOMIC DNA]</scope>
</reference>
<organism evidence="2 3">
    <name type="scientific">Candidatus Raymondbacteria bacterium RIFOXYD12_FULL_49_13</name>
    <dbReference type="NCBI Taxonomy" id="1817890"/>
    <lineage>
        <taxon>Bacteria</taxon>
        <taxon>Raymondiibacteriota</taxon>
    </lineage>
</organism>
<name>A0A1F7FAR4_UNCRA</name>
<gene>
    <name evidence="2" type="ORF">A2519_02140</name>
</gene>
<dbReference type="InterPro" id="IPR012334">
    <property type="entry name" value="Pectin_lyas_fold"/>
</dbReference>
<evidence type="ECO:0000313" key="2">
    <source>
        <dbReference type="EMBL" id="OGK03769.1"/>
    </source>
</evidence>
<comment type="caution">
    <text evidence="2">The sequence shown here is derived from an EMBL/GenBank/DDBJ whole genome shotgun (WGS) entry which is preliminary data.</text>
</comment>
<protein>
    <recommendedName>
        <fullName evidence="1">Rhamnogalacturonase A/B/Epimerase-like pectate lyase domain-containing protein</fullName>
    </recommendedName>
</protein>
<evidence type="ECO:0000313" key="3">
    <source>
        <dbReference type="Proteomes" id="UP000179243"/>
    </source>
</evidence>
<evidence type="ECO:0000259" key="1">
    <source>
        <dbReference type="Pfam" id="PF12708"/>
    </source>
</evidence>
<dbReference type="SUPFAM" id="SSF51126">
    <property type="entry name" value="Pectin lyase-like"/>
    <property type="match status" value="1"/>
</dbReference>
<dbReference type="InterPro" id="IPR011050">
    <property type="entry name" value="Pectin_lyase_fold/virulence"/>
</dbReference>
<dbReference type="EMBL" id="MFYX01000083">
    <property type="protein sequence ID" value="OGK03769.1"/>
    <property type="molecule type" value="Genomic_DNA"/>
</dbReference>
<accession>A0A1F7FAR4</accession>
<sequence length="425" mass="46450">MGMTLNNSIPAWGISVRECGASGNGTTDDGPAFEKALAKHTGPVVVPPGFYKIAKSIRLPSGTRIMAHPEARMFFADGTGIDSHSFLLTNSDHENGNQDIAVEGGIWDGNNLGNPRGPDAPNSYTGVLVNFKKVQNLTLLNMTLKDPESYNIRFCEVRNFRVENISLFTTRTRPNQDGVHVGGGCEDGFIRNIAGFGRMTPNDDLVPLVADDALNRAQNIGKANGPVRRITILDLKADDCHSFLRLASVWNPIEDVVASGVHGGCQNCAVNCDALRYCRVPVFDPAKPPFPDGAGLLSNIRLSDFEIYRTLGTDGDGPSLNPLLLLETRMRNFSIERFYRVQNKDAVPDAPTLRIRNTAVTGLSIEGLSVEDLKQDTRISPSVCMEQQRMATSTNTEAFRLALNFQIHDEITSRCAKFKALRITG</sequence>
<dbReference type="Gene3D" id="2.160.20.10">
    <property type="entry name" value="Single-stranded right-handed beta-helix, Pectin lyase-like"/>
    <property type="match status" value="1"/>
</dbReference>
<proteinExistence type="predicted"/>
<dbReference type="Pfam" id="PF12708">
    <property type="entry name" value="Pect-lyase_RHGA_epim"/>
    <property type="match status" value="1"/>
</dbReference>
<dbReference type="Proteomes" id="UP000179243">
    <property type="component" value="Unassembled WGS sequence"/>
</dbReference>
<dbReference type="AlphaFoldDB" id="A0A1F7FAR4"/>
<dbReference type="InterPro" id="IPR024535">
    <property type="entry name" value="RHGA/B-epi-like_pectate_lyase"/>
</dbReference>
<feature type="domain" description="Rhamnogalacturonase A/B/Epimerase-like pectate lyase" evidence="1">
    <location>
        <begin position="14"/>
        <end position="74"/>
    </location>
</feature>